<accession>A0A7H9B4Q6</accession>
<organism evidence="3 4">
    <name type="scientific">Zygotorulaspora mrakii</name>
    <name type="common">Zygosaccharomyces mrakii</name>
    <dbReference type="NCBI Taxonomy" id="42260"/>
    <lineage>
        <taxon>Eukaryota</taxon>
        <taxon>Fungi</taxon>
        <taxon>Dikarya</taxon>
        <taxon>Ascomycota</taxon>
        <taxon>Saccharomycotina</taxon>
        <taxon>Saccharomycetes</taxon>
        <taxon>Saccharomycetales</taxon>
        <taxon>Saccharomycetaceae</taxon>
        <taxon>Zygotorulaspora</taxon>
    </lineage>
</organism>
<feature type="chain" id="PRO_5028913197" evidence="2">
    <location>
        <begin position="28"/>
        <end position="797"/>
    </location>
</feature>
<evidence type="ECO:0000313" key="4">
    <source>
        <dbReference type="Proteomes" id="UP000509704"/>
    </source>
</evidence>
<dbReference type="RefSeq" id="XP_037145397.1">
    <property type="nucleotide sequence ID" value="XM_037289502.1"/>
</dbReference>
<proteinExistence type="predicted"/>
<evidence type="ECO:0000256" key="1">
    <source>
        <dbReference type="SAM" id="MobiDB-lite"/>
    </source>
</evidence>
<gene>
    <name evidence="3" type="ORF">HG535_0F01820</name>
</gene>
<protein>
    <submittedName>
        <fullName evidence="3">Uncharacterized protein</fullName>
    </submittedName>
</protein>
<evidence type="ECO:0000313" key="3">
    <source>
        <dbReference type="EMBL" id="QLG73671.1"/>
    </source>
</evidence>
<dbReference type="GeneID" id="59237430"/>
<evidence type="ECO:0000256" key="2">
    <source>
        <dbReference type="SAM" id="SignalP"/>
    </source>
</evidence>
<feature type="region of interest" description="Disordered" evidence="1">
    <location>
        <begin position="481"/>
        <end position="501"/>
    </location>
</feature>
<dbReference type="AlphaFoldDB" id="A0A7H9B4Q6"/>
<feature type="signal peptide" evidence="2">
    <location>
        <begin position="1"/>
        <end position="27"/>
    </location>
</feature>
<dbReference type="Proteomes" id="UP000509704">
    <property type="component" value="Chromosome 6"/>
</dbReference>
<keyword evidence="2" id="KW-0732">Signal</keyword>
<dbReference type="EMBL" id="CP058609">
    <property type="protein sequence ID" value="QLG73671.1"/>
    <property type="molecule type" value="Genomic_DNA"/>
</dbReference>
<reference evidence="3 4" key="1">
    <citation type="submission" date="2020-07" db="EMBL/GenBank/DDBJ databases">
        <title>The yeast mating-type switching endonuclease HO is a domesticated member of an unorthodox homing genetic element family.</title>
        <authorList>
            <person name="Coughlan A.Y."/>
            <person name="Lombardi L."/>
            <person name="Braun-Galleani S."/>
            <person name="Martos A.R."/>
            <person name="Galeote V."/>
            <person name="Bigey F."/>
            <person name="Dequin S."/>
            <person name="Byrne K.P."/>
            <person name="Wolfe K.H."/>
        </authorList>
    </citation>
    <scope>NUCLEOTIDE SEQUENCE [LARGE SCALE GENOMIC DNA]</scope>
    <source>
        <strain evidence="3 4">NRRL Y-6702</strain>
    </source>
</reference>
<dbReference type="OrthoDB" id="4060030at2759"/>
<sequence>MKYITSVVTSIATSITLFGSIVSAASGSNGAFFTSLEVFNTLSGDFNCTDPNQWFVINAGLYIPEGSNEPIYLSVPDSLGNLPNGSFPLKAKNDVIGAIENIGSNNFTLTFNDHIQQNTTTSFSVLTKLTAETQEKISKPQVLNLEFDVSSGDSFTSAINFIPKDVNQLSTNGGIYAENNTAWFIADLPLSALDQPSRFSSRPTIKSSYKFNTSLTACEMILKVDDLNRPLKTVPFTALHDQSDSSQISIYINTNIDGGKYLRIKYFSEPLTSSAIGNMISLQATDSENTRLAKRDNAPQTITANYYSGNDTGTNDSNGSDLQSIQQSPMRAMYINATSSSGADSYETYSLLSRTGSAIVTQIGTWIPISTIRTDSSLSIITTPPTASQTTSIISTQNARLGSSSAVNSSATSDVETASPSSATLSTVAQASALSTSRSSFSNSGSLYISAANSSKSTNSQTTTTARSSVSSSSAISNSTQSLKTLRSTRSDETSSRTTFAPYSADYNKSDSYLTYSVISFTNDGELTSFTSWFAIATESASSSFFTSSSLSTTPSVISTGSKNTATAPVNTSLSTMYDSTQEYSLITKTQDGKTIVSTSWFPVSTIKSSSSFVKQTIVSTISKGAQSSADSTYETYSLVTRTVSGAEVISSDWFPVNTVENSTSFAVPVTSSTVSLAVTTSQANSDYETYSLVTKTKSGEKTELTNWAPISAVQPSTKTVSQDSCMSCIVTTDSSVPLMSTGTTLSIMAQTATSQLDMFTLSQNSSVPALSIYEGEAKRTSFGFGGILVGLLLLLF</sequence>
<keyword evidence="4" id="KW-1185">Reference proteome</keyword>
<dbReference type="KEGG" id="zmk:HG535_0F01820"/>
<name>A0A7H9B4Q6_ZYGMR</name>